<proteinExistence type="predicted"/>
<evidence type="ECO:0000313" key="3">
    <source>
        <dbReference type="Proteomes" id="UP000346772"/>
    </source>
</evidence>
<dbReference type="RefSeq" id="WP_003419274.1">
    <property type="nucleotide sequence ID" value="NZ_BEHB01000001.1"/>
</dbReference>
<keyword evidence="1" id="KW-0472">Membrane</keyword>
<evidence type="ECO:0000313" key="2">
    <source>
        <dbReference type="EMBL" id="VFD53007.1"/>
    </source>
</evidence>
<name>A0AAX3GWA3_CLODI</name>
<feature type="transmembrane region" description="Helical" evidence="1">
    <location>
        <begin position="171"/>
        <end position="191"/>
    </location>
</feature>
<dbReference type="Proteomes" id="UP000346772">
    <property type="component" value="Unassembled WGS sequence"/>
</dbReference>
<keyword evidence="1" id="KW-0812">Transmembrane</keyword>
<sequence>MNIVVGVLSILSAFCIAGSMIGLMFSFGYPKIIRENPIIILKRMQNKKTMISLLFYLFGIGGFMVVQASIALRFIEQSKGEFIWSNFAYINGIIYGVLLFVGILRYTKTFPMLSNQMINKQITEKEAGQLYKVLNTYIGETMTEHVAFVFLSFMIFCNSMSLLSINYVANWIGLLGIIIAIGLFIGNLEFLGIKKLFIVNRVFSSLSAFWLLLLGICII</sequence>
<reference evidence="2 3" key="1">
    <citation type="submission" date="2019-02" db="EMBL/GenBank/DDBJ databases">
        <authorList>
            <consortium name="Pathogen Informatics"/>
        </authorList>
    </citation>
    <scope>NUCLEOTIDE SEQUENCE [LARGE SCALE GENOMIC DNA]</scope>
    <source>
        <strain evidence="2 3">078GUE027</strain>
    </source>
</reference>
<evidence type="ECO:0008006" key="4">
    <source>
        <dbReference type="Google" id="ProtNLM"/>
    </source>
</evidence>
<dbReference type="AlphaFoldDB" id="A0AAX3GWA3"/>
<organism evidence="2 3">
    <name type="scientific">Clostridioides difficile</name>
    <name type="common">Peptoclostridium difficile</name>
    <dbReference type="NCBI Taxonomy" id="1496"/>
    <lineage>
        <taxon>Bacteria</taxon>
        <taxon>Bacillati</taxon>
        <taxon>Bacillota</taxon>
        <taxon>Clostridia</taxon>
        <taxon>Peptostreptococcales</taxon>
        <taxon>Peptostreptococcaceae</taxon>
        <taxon>Clostridioides</taxon>
    </lineage>
</organism>
<protein>
    <recommendedName>
        <fullName evidence="4">DUF4386 domain-containing protein</fullName>
    </recommendedName>
</protein>
<feature type="transmembrane region" description="Helical" evidence="1">
    <location>
        <begin position="146"/>
        <end position="165"/>
    </location>
</feature>
<dbReference type="Pfam" id="PF14329">
    <property type="entry name" value="DUF4386"/>
    <property type="match status" value="1"/>
</dbReference>
<dbReference type="InterPro" id="IPR025495">
    <property type="entry name" value="DUF4386"/>
</dbReference>
<feature type="transmembrane region" description="Helical" evidence="1">
    <location>
        <begin position="198"/>
        <end position="218"/>
    </location>
</feature>
<gene>
    <name evidence="2" type="ORF">SAMEA1710456_00457</name>
</gene>
<feature type="transmembrane region" description="Helical" evidence="1">
    <location>
        <begin position="87"/>
        <end position="107"/>
    </location>
</feature>
<feature type="transmembrane region" description="Helical" evidence="1">
    <location>
        <begin position="50"/>
        <end position="75"/>
    </location>
</feature>
<feature type="transmembrane region" description="Helical" evidence="1">
    <location>
        <begin position="6"/>
        <end position="29"/>
    </location>
</feature>
<evidence type="ECO:0000256" key="1">
    <source>
        <dbReference type="SAM" id="Phobius"/>
    </source>
</evidence>
<comment type="caution">
    <text evidence="2">The sequence shown here is derived from an EMBL/GenBank/DDBJ whole genome shotgun (WGS) entry which is preliminary data.</text>
</comment>
<accession>A0AAX3GWA3</accession>
<keyword evidence="1" id="KW-1133">Transmembrane helix</keyword>
<dbReference type="EMBL" id="CAADAT010000002">
    <property type="protein sequence ID" value="VFD53007.1"/>
    <property type="molecule type" value="Genomic_DNA"/>
</dbReference>